<evidence type="ECO:0000313" key="3">
    <source>
        <dbReference type="Proteomes" id="UP000281431"/>
    </source>
</evidence>
<evidence type="ECO:0000256" key="1">
    <source>
        <dbReference type="SAM" id="MobiDB-lite"/>
    </source>
</evidence>
<dbReference type="Proteomes" id="UP000281431">
    <property type="component" value="Unassembled WGS sequence"/>
</dbReference>
<feature type="region of interest" description="Disordered" evidence="1">
    <location>
        <begin position="315"/>
        <end position="340"/>
    </location>
</feature>
<proteinExistence type="predicted"/>
<sequence>MSNEAAPAERERRTLGPFVRARNARPSIRRSLRQCWRREADGGIESSISRTRCVLFETGSSSNGRFTQWNEFIVPPRLPNVKRRTLLGSVSVSVAPFAGCLSAIGTENGESDDGDDDSADEPAGDDDSADEPDGESTADVDYERCENRIVSVSNVPEPAADEATTAVDDGEYETDGELLLPEVIAVDDAYLSRDDEYYRAEIAENADATILRLTEAVPVFAEPVTLENVTDETVSVTLTVTREESDEVVLEEADDLEPADRIVLNEDVEFHYGTYRMEVDGDDLSEDGTWDLTWELDQRFESGYEYPIELDDHGVFEDPVDRDSTHGPCSWTDDGEVRTG</sequence>
<dbReference type="AlphaFoldDB" id="A0A3N6PP63"/>
<protein>
    <submittedName>
        <fullName evidence="2">Uncharacterized protein</fullName>
    </submittedName>
</protein>
<comment type="caution">
    <text evidence="2">The sequence shown here is derived from an EMBL/GenBank/DDBJ whole genome shotgun (WGS) entry which is preliminary data.</text>
</comment>
<name>A0A3N6PP63_NATCH</name>
<feature type="region of interest" description="Disordered" evidence="1">
    <location>
        <begin position="104"/>
        <end position="173"/>
    </location>
</feature>
<keyword evidence="3" id="KW-1185">Reference proteome</keyword>
<dbReference type="EMBL" id="REFZ01000005">
    <property type="protein sequence ID" value="RQH00936.1"/>
    <property type="molecule type" value="Genomic_DNA"/>
</dbReference>
<evidence type="ECO:0000313" key="2">
    <source>
        <dbReference type="EMBL" id="RQH00936.1"/>
    </source>
</evidence>
<feature type="compositionally biased region" description="Acidic residues" evidence="1">
    <location>
        <begin position="109"/>
        <end position="140"/>
    </location>
</feature>
<gene>
    <name evidence="2" type="ORF">EA472_09970</name>
</gene>
<reference evidence="2 3" key="1">
    <citation type="submission" date="2018-10" db="EMBL/GenBank/DDBJ databases">
        <title>Natrarchaeobius chitinivorans gen. nov., sp. nov., and Natrarchaeobius haloalkaliphilus sp. nov., alkaliphilic, chitin-utilizing haloarchaea from hypersaline alkaline lakes.</title>
        <authorList>
            <person name="Sorokin D.Y."/>
            <person name="Elcheninov A.G."/>
            <person name="Kostrikina N.A."/>
            <person name="Bale N.J."/>
            <person name="Sinninghe Damste J.S."/>
            <person name="Khijniak T.V."/>
            <person name="Kublanov I.V."/>
            <person name="Toshchakov S.V."/>
        </authorList>
    </citation>
    <scope>NUCLEOTIDE SEQUENCE [LARGE SCALE GENOMIC DNA]</scope>
    <source>
        <strain evidence="2 3">AArcht7</strain>
    </source>
</reference>
<organism evidence="2 3">
    <name type="scientific">Natrarchaeobius chitinivorans</name>
    <dbReference type="NCBI Taxonomy" id="1679083"/>
    <lineage>
        <taxon>Archaea</taxon>
        <taxon>Methanobacteriati</taxon>
        <taxon>Methanobacteriota</taxon>
        <taxon>Stenosarchaea group</taxon>
        <taxon>Halobacteria</taxon>
        <taxon>Halobacteriales</taxon>
        <taxon>Natrialbaceae</taxon>
        <taxon>Natrarchaeobius</taxon>
    </lineage>
</organism>
<feature type="compositionally biased region" description="Basic and acidic residues" evidence="1">
    <location>
        <begin position="315"/>
        <end position="325"/>
    </location>
</feature>
<accession>A0A3N6PP63</accession>